<name>A0A8S2MMV2_9BILA</name>
<dbReference type="Gene3D" id="3.90.176.10">
    <property type="entry name" value="Toxin ADP-ribosyltransferase, Chain A, domain 1"/>
    <property type="match status" value="1"/>
</dbReference>
<keyword evidence="6" id="KW-0040">ANK repeat</keyword>
<dbReference type="PROSITE" id="PS50088">
    <property type="entry name" value="ANK_REPEAT"/>
    <property type="match status" value="1"/>
</dbReference>
<evidence type="ECO:0000256" key="5">
    <source>
        <dbReference type="ARBA" id="ARBA00047597"/>
    </source>
</evidence>
<keyword evidence="2 7" id="KW-0328">Glycosyltransferase</keyword>
<dbReference type="EMBL" id="CAJNOK010011758">
    <property type="protein sequence ID" value="CAF1147824.1"/>
    <property type="molecule type" value="Genomic_DNA"/>
</dbReference>
<keyword evidence="3 7" id="KW-0808">Transferase</keyword>
<keyword evidence="4" id="KW-0548">Nucleotidyltransferase</keyword>
<dbReference type="SMART" id="SM00248">
    <property type="entry name" value="ANK"/>
    <property type="match status" value="1"/>
</dbReference>
<evidence type="ECO:0000256" key="3">
    <source>
        <dbReference type="ARBA" id="ARBA00022679"/>
    </source>
</evidence>
<evidence type="ECO:0000313" key="8">
    <source>
        <dbReference type="EMBL" id="CAF1147824.1"/>
    </source>
</evidence>
<evidence type="ECO:0000256" key="4">
    <source>
        <dbReference type="ARBA" id="ARBA00022695"/>
    </source>
</evidence>
<accession>A0A8S2MMV2</accession>
<evidence type="ECO:0000313" key="9">
    <source>
        <dbReference type="EMBL" id="CAF3951180.1"/>
    </source>
</evidence>
<evidence type="ECO:0000256" key="1">
    <source>
        <dbReference type="ARBA" id="ARBA00009558"/>
    </source>
</evidence>
<dbReference type="Proteomes" id="UP000682733">
    <property type="component" value="Unassembled WGS sequence"/>
</dbReference>
<evidence type="ECO:0000256" key="6">
    <source>
        <dbReference type="PROSITE-ProRule" id="PRU00023"/>
    </source>
</evidence>
<dbReference type="EC" id="2.4.2.31" evidence="7"/>
<comment type="caution">
    <text evidence="9">The sequence shown here is derived from an EMBL/GenBank/DDBJ whole genome shotgun (WGS) entry which is preliminary data.</text>
</comment>
<comment type="catalytic activity">
    <reaction evidence="5 7">
        <text>L-arginyl-[protein] + NAD(+) = N(omega)-(ADP-D-ribosyl)-L-arginyl-[protein] + nicotinamide + H(+)</text>
        <dbReference type="Rhea" id="RHEA:19149"/>
        <dbReference type="Rhea" id="RHEA-COMP:10532"/>
        <dbReference type="Rhea" id="RHEA-COMP:15087"/>
        <dbReference type="ChEBI" id="CHEBI:15378"/>
        <dbReference type="ChEBI" id="CHEBI:17154"/>
        <dbReference type="ChEBI" id="CHEBI:29965"/>
        <dbReference type="ChEBI" id="CHEBI:57540"/>
        <dbReference type="ChEBI" id="CHEBI:142554"/>
        <dbReference type="EC" id="2.4.2.31"/>
    </reaction>
</comment>
<protein>
    <recommendedName>
        <fullName evidence="7">NAD(P)(+)--arginine ADP-ribosyltransferase</fullName>
        <ecNumber evidence="7">2.4.2.31</ecNumber>
    </recommendedName>
    <alternativeName>
        <fullName evidence="7">Mono(ADP-ribosyl)transferase</fullName>
    </alternativeName>
</protein>
<evidence type="ECO:0000256" key="7">
    <source>
        <dbReference type="RuleBase" id="RU361228"/>
    </source>
</evidence>
<reference evidence="9" key="1">
    <citation type="submission" date="2021-02" db="EMBL/GenBank/DDBJ databases">
        <authorList>
            <person name="Nowell W R."/>
        </authorList>
    </citation>
    <scope>NUCLEOTIDE SEQUENCE</scope>
</reference>
<evidence type="ECO:0000256" key="2">
    <source>
        <dbReference type="ARBA" id="ARBA00022676"/>
    </source>
</evidence>
<dbReference type="Pfam" id="PF01129">
    <property type="entry name" value="ART"/>
    <property type="match status" value="1"/>
</dbReference>
<dbReference type="PROSITE" id="PS50297">
    <property type="entry name" value="ANK_REP_REGION"/>
    <property type="match status" value="1"/>
</dbReference>
<dbReference type="InterPro" id="IPR000768">
    <property type="entry name" value="ART"/>
</dbReference>
<dbReference type="EMBL" id="CAJOBA010029624">
    <property type="protein sequence ID" value="CAF3951180.1"/>
    <property type="molecule type" value="Genomic_DNA"/>
</dbReference>
<feature type="repeat" description="ANK" evidence="6">
    <location>
        <begin position="41"/>
        <end position="73"/>
    </location>
</feature>
<dbReference type="GO" id="GO:0016779">
    <property type="term" value="F:nucleotidyltransferase activity"/>
    <property type="evidence" value="ECO:0007669"/>
    <property type="project" value="UniProtKB-KW"/>
</dbReference>
<gene>
    <name evidence="8" type="ORF">OVA965_LOCUS21450</name>
    <name evidence="9" type="ORF">TMI583_LOCUS22103</name>
</gene>
<dbReference type="Gene3D" id="1.25.40.20">
    <property type="entry name" value="Ankyrin repeat-containing domain"/>
    <property type="match status" value="1"/>
</dbReference>
<sequence length="351" mass="40269">MAYDPKKSSELYFYCRINAVDNVKGILRWTPIDDINRIEPNKSTALHAACYFGYKDIAELLIKAKANRSIKNGFGKTPLQEAATNEIRCLLECPTPQESKVDWLIIDDTNLIKNAIKYRYTLKKLSYDIRDSISTIITTYLDKDLQNIAGIEMIKELFIKADSENDPVSIIKAYTLHTEFCHQLNRDLAATSRDVLNVKWFAYNDPFLKFWTTHGCLAGIIAQHSKLKKYRFFGKSCYRGMKLSQDDLDLYKVNDKAIMTKSFLSSSKSKTIATGFALNDDYNISDHKYPIVCTYKVLNKHTALDIENLSAFKSEEEVLIAPYTVFKVKSCTRVEFTSCKIGYEMELEECI</sequence>
<dbReference type="InterPro" id="IPR002110">
    <property type="entry name" value="Ankyrin_rpt"/>
</dbReference>
<dbReference type="Proteomes" id="UP000677228">
    <property type="component" value="Unassembled WGS sequence"/>
</dbReference>
<dbReference type="InterPro" id="IPR036770">
    <property type="entry name" value="Ankyrin_rpt-contain_sf"/>
</dbReference>
<keyword evidence="7" id="KW-0520">NAD</keyword>
<proteinExistence type="inferred from homology"/>
<dbReference type="GO" id="GO:0106274">
    <property type="term" value="F:NAD+-protein-arginine ADP-ribosyltransferase activity"/>
    <property type="evidence" value="ECO:0007669"/>
    <property type="project" value="UniProtKB-EC"/>
</dbReference>
<dbReference type="AlphaFoldDB" id="A0A8S2MMV2"/>
<keyword evidence="7" id="KW-0521">NADP</keyword>
<dbReference type="SUPFAM" id="SSF56399">
    <property type="entry name" value="ADP-ribosylation"/>
    <property type="match status" value="1"/>
</dbReference>
<evidence type="ECO:0000313" key="10">
    <source>
        <dbReference type="Proteomes" id="UP000682733"/>
    </source>
</evidence>
<comment type="similarity">
    <text evidence="1 7">Belongs to the Arg-specific ADP-ribosyltransferase family.</text>
</comment>
<dbReference type="Pfam" id="PF12796">
    <property type="entry name" value="Ank_2"/>
    <property type="match status" value="1"/>
</dbReference>
<organism evidence="9 10">
    <name type="scientific">Didymodactylos carnosus</name>
    <dbReference type="NCBI Taxonomy" id="1234261"/>
    <lineage>
        <taxon>Eukaryota</taxon>
        <taxon>Metazoa</taxon>
        <taxon>Spiralia</taxon>
        <taxon>Gnathifera</taxon>
        <taxon>Rotifera</taxon>
        <taxon>Eurotatoria</taxon>
        <taxon>Bdelloidea</taxon>
        <taxon>Philodinida</taxon>
        <taxon>Philodinidae</taxon>
        <taxon>Didymodactylos</taxon>
    </lineage>
</organism>
<dbReference type="SUPFAM" id="SSF48403">
    <property type="entry name" value="Ankyrin repeat"/>
    <property type="match status" value="1"/>
</dbReference>